<sequence>MRTERHLEALNTALEPGGKEGEGRKVASKNRAPPPHSFLEAAGPFVTLAFSTPSHSPEQTGQESGIRLGHVAPIECSHSFPPSLEQFTDATAALVDPEPNV</sequence>
<dbReference type="EMBL" id="OX395126">
    <property type="protein sequence ID" value="CAI5763269.1"/>
    <property type="molecule type" value="Genomic_DNA"/>
</dbReference>
<reference evidence="2" key="1">
    <citation type="submission" date="2022-12" db="EMBL/GenBank/DDBJ databases">
        <authorList>
            <person name="Alioto T."/>
            <person name="Alioto T."/>
            <person name="Gomez Garrido J."/>
        </authorList>
    </citation>
    <scope>NUCLEOTIDE SEQUENCE</scope>
</reference>
<proteinExistence type="predicted"/>
<name>A0AA35NTM8_9SAUR</name>
<organism evidence="2 3">
    <name type="scientific">Podarcis lilfordi</name>
    <name type="common">Lilford's wall lizard</name>
    <dbReference type="NCBI Taxonomy" id="74358"/>
    <lineage>
        <taxon>Eukaryota</taxon>
        <taxon>Metazoa</taxon>
        <taxon>Chordata</taxon>
        <taxon>Craniata</taxon>
        <taxon>Vertebrata</taxon>
        <taxon>Euteleostomi</taxon>
        <taxon>Lepidosauria</taxon>
        <taxon>Squamata</taxon>
        <taxon>Bifurcata</taxon>
        <taxon>Unidentata</taxon>
        <taxon>Episquamata</taxon>
        <taxon>Laterata</taxon>
        <taxon>Lacertibaenia</taxon>
        <taxon>Lacertidae</taxon>
        <taxon>Podarcis</taxon>
    </lineage>
</organism>
<keyword evidence="3" id="KW-1185">Reference proteome</keyword>
<dbReference type="Proteomes" id="UP001178461">
    <property type="component" value="Chromosome 1"/>
</dbReference>
<gene>
    <name evidence="2" type="ORF">PODLI_1B034441</name>
</gene>
<protein>
    <submittedName>
        <fullName evidence="2">Uncharacterized protein</fullName>
    </submittedName>
</protein>
<evidence type="ECO:0000256" key="1">
    <source>
        <dbReference type="SAM" id="MobiDB-lite"/>
    </source>
</evidence>
<accession>A0AA35NTM8</accession>
<evidence type="ECO:0000313" key="2">
    <source>
        <dbReference type="EMBL" id="CAI5763269.1"/>
    </source>
</evidence>
<dbReference type="AlphaFoldDB" id="A0AA35NTM8"/>
<evidence type="ECO:0000313" key="3">
    <source>
        <dbReference type="Proteomes" id="UP001178461"/>
    </source>
</evidence>
<feature type="region of interest" description="Disordered" evidence="1">
    <location>
        <begin position="1"/>
        <end position="38"/>
    </location>
</feature>